<proteinExistence type="predicted"/>
<keyword evidence="2" id="KW-1133">Transmembrane helix</keyword>
<dbReference type="AlphaFoldDB" id="A0A6J6YPR6"/>
<feature type="transmembrane region" description="Helical" evidence="2">
    <location>
        <begin position="40"/>
        <end position="60"/>
    </location>
</feature>
<evidence type="ECO:0000256" key="2">
    <source>
        <dbReference type="SAM" id="Phobius"/>
    </source>
</evidence>
<evidence type="ECO:0000256" key="1">
    <source>
        <dbReference type="SAM" id="MobiDB-lite"/>
    </source>
</evidence>
<keyword evidence="2" id="KW-0472">Membrane</keyword>
<keyword evidence="2" id="KW-0812">Transmembrane</keyword>
<organism evidence="3">
    <name type="scientific">freshwater metagenome</name>
    <dbReference type="NCBI Taxonomy" id="449393"/>
    <lineage>
        <taxon>unclassified sequences</taxon>
        <taxon>metagenomes</taxon>
        <taxon>ecological metagenomes</taxon>
    </lineage>
</organism>
<name>A0A6J6YPR6_9ZZZZ</name>
<reference evidence="3" key="1">
    <citation type="submission" date="2020-05" db="EMBL/GenBank/DDBJ databases">
        <authorList>
            <person name="Chiriac C."/>
            <person name="Salcher M."/>
            <person name="Ghai R."/>
            <person name="Kavagutti S V."/>
        </authorList>
    </citation>
    <scope>NUCLEOTIDE SEQUENCE</scope>
</reference>
<accession>A0A6J6YPR6</accession>
<gene>
    <name evidence="3" type="ORF">UFOPK2992_01610</name>
</gene>
<dbReference type="EMBL" id="CAFAAI010000315">
    <property type="protein sequence ID" value="CAB4811470.1"/>
    <property type="molecule type" value="Genomic_DNA"/>
</dbReference>
<evidence type="ECO:0000313" key="3">
    <source>
        <dbReference type="EMBL" id="CAB4811470.1"/>
    </source>
</evidence>
<protein>
    <submittedName>
        <fullName evidence="3">Unannotated protein</fullName>
    </submittedName>
</protein>
<sequence>MSEIDDVINESIRRRAGEVRFGGGSIADVRHRVVRRRRKALSIACTALAVPGLLAVGVVIGQRMASSNDRFSAAAAAGDTATADSTPSTGVEESTPSTVNVYPTPTTVVTTMCTAANAAGAAQIGLDWEVDPYVGTTMVPFTCLSGPFEADKLCAAFTEVTTATDIAAGCAITVVNGDLTVTTTSVIP</sequence>
<feature type="region of interest" description="Disordered" evidence="1">
    <location>
        <begin position="78"/>
        <end position="97"/>
    </location>
</feature>